<name>A0A418XZ27_9GAMM</name>
<evidence type="ECO:0000256" key="5">
    <source>
        <dbReference type="ARBA" id="ARBA00023136"/>
    </source>
</evidence>
<evidence type="ECO:0000256" key="4">
    <source>
        <dbReference type="ARBA" id="ARBA00022989"/>
    </source>
</evidence>
<gene>
    <name evidence="11" type="ORF">D4A39_07220</name>
</gene>
<comment type="caution">
    <text evidence="11">The sequence shown here is derived from an EMBL/GenBank/DDBJ whole genome shotgun (WGS) entry which is preliminary data.</text>
</comment>
<keyword evidence="12" id="KW-1185">Reference proteome</keyword>
<keyword evidence="3 9" id="KW-0812">Transmembrane</keyword>
<evidence type="ECO:0000256" key="9">
    <source>
        <dbReference type="SAM" id="Phobius"/>
    </source>
</evidence>
<evidence type="ECO:0000256" key="3">
    <source>
        <dbReference type="ARBA" id="ARBA00022692"/>
    </source>
</evidence>
<dbReference type="GO" id="GO:0015031">
    <property type="term" value="P:protein transport"/>
    <property type="evidence" value="ECO:0007669"/>
    <property type="project" value="UniProtKB-KW"/>
</dbReference>
<evidence type="ECO:0000256" key="2">
    <source>
        <dbReference type="ARBA" id="ARBA00022475"/>
    </source>
</evidence>
<keyword evidence="2" id="KW-1003">Cell membrane</keyword>
<keyword evidence="7" id="KW-0175">Coiled coil</keyword>
<feature type="coiled-coil region" evidence="7">
    <location>
        <begin position="355"/>
        <end position="400"/>
    </location>
</feature>
<keyword evidence="5 9" id="KW-0472">Membrane</keyword>
<dbReference type="AlphaFoldDB" id="A0A418XZ27"/>
<evidence type="ECO:0000256" key="6">
    <source>
        <dbReference type="RuleBase" id="RU004057"/>
    </source>
</evidence>
<protein>
    <recommendedName>
        <fullName evidence="10">MotA/TolQ/ExbB proton channel domain-containing protein</fullName>
    </recommendedName>
</protein>
<dbReference type="RefSeq" id="WP_119917778.1">
    <property type="nucleotide sequence ID" value="NZ_CAXGPP010000005.1"/>
</dbReference>
<reference evidence="11 12" key="1">
    <citation type="submission" date="2018-09" db="EMBL/GenBank/DDBJ databases">
        <title>Alcanivorax profundi sp. nov., isolated from 1000 m-depth seawater of the Mariana Trench.</title>
        <authorList>
            <person name="Liu J."/>
        </authorList>
    </citation>
    <scope>NUCLEOTIDE SEQUENCE [LARGE SCALE GENOMIC DNA]</scope>
    <source>
        <strain evidence="11 12">MTEO17</strain>
    </source>
</reference>
<proteinExistence type="inferred from homology"/>
<comment type="subcellular location">
    <subcellularLocation>
        <location evidence="1">Cell membrane</location>
        <topology evidence="1">Multi-pass membrane protein</topology>
    </subcellularLocation>
    <subcellularLocation>
        <location evidence="6">Membrane</location>
        <topology evidence="6">Multi-pass membrane protein</topology>
    </subcellularLocation>
</comment>
<keyword evidence="6" id="KW-0813">Transport</keyword>
<keyword evidence="6" id="KW-0653">Protein transport</keyword>
<comment type="similarity">
    <text evidence="6">Belongs to the exbB/tolQ family.</text>
</comment>
<dbReference type="EMBL" id="QYYA01000002">
    <property type="protein sequence ID" value="RJG18257.1"/>
    <property type="molecule type" value="Genomic_DNA"/>
</dbReference>
<feature type="transmembrane region" description="Helical" evidence="9">
    <location>
        <begin position="167"/>
        <end position="190"/>
    </location>
</feature>
<feature type="transmembrane region" description="Helical" evidence="9">
    <location>
        <begin position="16"/>
        <end position="36"/>
    </location>
</feature>
<evidence type="ECO:0000256" key="7">
    <source>
        <dbReference type="SAM" id="Coils"/>
    </source>
</evidence>
<feature type="transmembrane region" description="Helical" evidence="9">
    <location>
        <begin position="123"/>
        <end position="147"/>
    </location>
</feature>
<evidence type="ECO:0000256" key="1">
    <source>
        <dbReference type="ARBA" id="ARBA00004651"/>
    </source>
</evidence>
<feature type="domain" description="MotA/TolQ/ExbB proton channel" evidence="10">
    <location>
        <begin position="91"/>
        <end position="205"/>
    </location>
</feature>
<organism evidence="11 12">
    <name type="scientific">Alcanivorax profundi</name>
    <dbReference type="NCBI Taxonomy" id="2338368"/>
    <lineage>
        <taxon>Bacteria</taxon>
        <taxon>Pseudomonadati</taxon>
        <taxon>Pseudomonadota</taxon>
        <taxon>Gammaproteobacteria</taxon>
        <taxon>Oceanospirillales</taxon>
        <taxon>Alcanivoracaceae</taxon>
        <taxon>Alcanivorax</taxon>
    </lineage>
</organism>
<evidence type="ECO:0000313" key="12">
    <source>
        <dbReference type="Proteomes" id="UP000283734"/>
    </source>
</evidence>
<feature type="region of interest" description="Disordered" evidence="8">
    <location>
        <begin position="413"/>
        <end position="432"/>
    </location>
</feature>
<accession>A0A418XZ27</accession>
<evidence type="ECO:0000259" key="10">
    <source>
        <dbReference type="Pfam" id="PF01618"/>
    </source>
</evidence>
<dbReference type="Pfam" id="PF01618">
    <property type="entry name" value="MotA_ExbB"/>
    <property type="match status" value="1"/>
</dbReference>
<dbReference type="InterPro" id="IPR002898">
    <property type="entry name" value="MotA_ExbB_proton_chnl"/>
</dbReference>
<dbReference type="NCBIfam" id="NF033915">
    <property type="entry name" value="antiphage_ZorA_2"/>
    <property type="match status" value="1"/>
</dbReference>
<dbReference type="GO" id="GO:0005886">
    <property type="term" value="C:plasma membrane"/>
    <property type="evidence" value="ECO:0007669"/>
    <property type="project" value="UniProtKB-SubCell"/>
</dbReference>
<evidence type="ECO:0000256" key="8">
    <source>
        <dbReference type="SAM" id="MobiDB-lite"/>
    </source>
</evidence>
<evidence type="ECO:0000313" key="11">
    <source>
        <dbReference type="EMBL" id="RJG18257.1"/>
    </source>
</evidence>
<sequence>MKALDILSLLTDMNELSLLFVGFMLFIFLITCISLVHHWMNYRARSSGVSALVRDQSRENLARNRRQTLEDALEKKKDVGSLWREFDESLVFSKDKEKLFNTLDAEHFFNTRTLASGLTESRLLAAAPSFMVAIGVLGTFVGLSLGLADLHLGNDLDQLRGDMERMISGAATAFNTSIFGVLLSLILNLGEKLLERRVRKQIRFLQQQIDFLYPRIPAEQTLVHIEDATTSSSKSLMELHERIGDRLQETVSAMSESMQEAISDALQNVMAPALERIAESASDQSTTVLEQLVGSFLDKFGEAGRQQGQALERVAGDVGGAVEGIRSEIGRVSSMLSEAGEKTEGLLEQQRQQTVEQIARIKEEAEAREQSQRQQFETLLEGLTRKLSEQAEAASRADQQRQERLDGSIAQMQEGQAQSLSTFKESSERSIQASERLLETMEPIARHLGEAAGSLDRSAENLRATEKGFSVLGAELHNSADRLGNTVTSMVERMSAVSDTSAKVADGISGQLGLLEQLQGSLVETSKRMEGTATRVLDGFGSMEASQNRYLESVKKQFEALGETLKQQVMAVEKQAEQWLATYHKEVTGQIQDRMGKWDEVSRQYADGMLNTVNAIQGVVDELESKAR</sequence>
<keyword evidence="4 9" id="KW-1133">Transmembrane helix</keyword>
<dbReference type="Proteomes" id="UP000283734">
    <property type="component" value="Unassembled WGS sequence"/>
</dbReference>
<dbReference type="OrthoDB" id="5149787at2"/>